<reference evidence="1" key="1">
    <citation type="journal article" date="2014" name="Front. Microbiol.">
        <title>High frequency of phylogenetically diverse reductive dehalogenase-homologous genes in deep subseafloor sedimentary metagenomes.</title>
        <authorList>
            <person name="Kawai M."/>
            <person name="Futagami T."/>
            <person name="Toyoda A."/>
            <person name="Takaki Y."/>
            <person name="Nishi S."/>
            <person name="Hori S."/>
            <person name="Arai W."/>
            <person name="Tsubouchi T."/>
            <person name="Morono Y."/>
            <person name="Uchiyama I."/>
            <person name="Ito T."/>
            <person name="Fujiyama A."/>
            <person name="Inagaki F."/>
            <person name="Takami H."/>
        </authorList>
    </citation>
    <scope>NUCLEOTIDE SEQUENCE</scope>
    <source>
        <strain evidence="1">Expedition CK06-06</strain>
    </source>
</reference>
<gene>
    <name evidence="1" type="ORF">S01H1_62173</name>
</gene>
<evidence type="ECO:0000313" key="1">
    <source>
        <dbReference type="EMBL" id="GAG39804.1"/>
    </source>
</evidence>
<protein>
    <submittedName>
        <fullName evidence="1">Uncharacterized protein</fullName>
    </submittedName>
</protein>
<name>X0X9C1_9ZZZZ</name>
<dbReference type="AlphaFoldDB" id="X0X9C1"/>
<proteinExistence type="predicted"/>
<feature type="non-terminal residue" evidence="1">
    <location>
        <position position="1"/>
    </location>
</feature>
<organism evidence="1">
    <name type="scientific">marine sediment metagenome</name>
    <dbReference type="NCBI Taxonomy" id="412755"/>
    <lineage>
        <taxon>unclassified sequences</taxon>
        <taxon>metagenomes</taxon>
        <taxon>ecological metagenomes</taxon>
    </lineage>
</organism>
<sequence>IARAEDSPTVESLSASYPLLSRRELESIMAMSREADS</sequence>
<accession>X0X9C1</accession>
<dbReference type="EMBL" id="BARS01040820">
    <property type="protein sequence ID" value="GAG39804.1"/>
    <property type="molecule type" value="Genomic_DNA"/>
</dbReference>
<comment type="caution">
    <text evidence="1">The sequence shown here is derived from an EMBL/GenBank/DDBJ whole genome shotgun (WGS) entry which is preliminary data.</text>
</comment>